<dbReference type="AlphaFoldDB" id="A0A2K2D0T0"/>
<reference evidence="2 3" key="1">
    <citation type="journal article" date="2010" name="Nature">
        <title>Genome sequencing and analysis of the model grass Brachypodium distachyon.</title>
        <authorList>
            <consortium name="International Brachypodium Initiative"/>
        </authorList>
    </citation>
    <scope>NUCLEOTIDE SEQUENCE [LARGE SCALE GENOMIC DNA]</scope>
    <source>
        <strain evidence="2 3">Bd21</strain>
    </source>
</reference>
<feature type="region of interest" description="Disordered" evidence="1">
    <location>
        <begin position="1"/>
        <end position="76"/>
    </location>
</feature>
<dbReference type="InParanoid" id="A0A2K2D0T0"/>
<feature type="compositionally biased region" description="Basic residues" evidence="1">
    <location>
        <begin position="10"/>
        <end position="21"/>
    </location>
</feature>
<protein>
    <submittedName>
        <fullName evidence="2 3">Uncharacterized protein</fullName>
    </submittedName>
</protein>
<reference evidence="2" key="2">
    <citation type="submission" date="2017-06" db="EMBL/GenBank/DDBJ databases">
        <title>WGS assembly of Brachypodium distachyon.</title>
        <authorList>
            <consortium name="The International Brachypodium Initiative"/>
            <person name="Lucas S."/>
            <person name="Harmon-Smith M."/>
            <person name="Lail K."/>
            <person name="Tice H."/>
            <person name="Grimwood J."/>
            <person name="Bruce D."/>
            <person name="Barry K."/>
            <person name="Shu S."/>
            <person name="Lindquist E."/>
            <person name="Wang M."/>
            <person name="Pitluck S."/>
            <person name="Vogel J.P."/>
            <person name="Garvin D.F."/>
            <person name="Mockler T.C."/>
            <person name="Schmutz J."/>
            <person name="Rokhsar D."/>
            <person name="Bevan M.W."/>
        </authorList>
    </citation>
    <scope>NUCLEOTIDE SEQUENCE</scope>
    <source>
        <strain evidence="2">Bd21</strain>
    </source>
</reference>
<dbReference type="Gramene" id="PNT67884">
    <property type="protein sequence ID" value="PNT67884"/>
    <property type="gene ID" value="BRADI_3g33312v3"/>
</dbReference>
<dbReference type="EnsemblPlants" id="PNT67884">
    <property type="protein sequence ID" value="PNT67884"/>
    <property type="gene ID" value="BRADI_3g33312v3"/>
</dbReference>
<evidence type="ECO:0000313" key="3">
    <source>
        <dbReference type="EnsemblPlants" id="PNT67884"/>
    </source>
</evidence>
<organism evidence="2">
    <name type="scientific">Brachypodium distachyon</name>
    <name type="common">Purple false brome</name>
    <name type="synonym">Trachynia distachya</name>
    <dbReference type="NCBI Taxonomy" id="15368"/>
    <lineage>
        <taxon>Eukaryota</taxon>
        <taxon>Viridiplantae</taxon>
        <taxon>Streptophyta</taxon>
        <taxon>Embryophyta</taxon>
        <taxon>Tracheophyta</taxon>
        <taxon>Spermatophyta</taxon>
        <taxon>Magnoliopsida</taxon>
        <taxon>Liliopsida</taxon>
        <taxon>Poales</taxon>
        <taxon>Poaceae</taxon>
        <taxon>BOP clade</taxon>
        <taxon>Pooideae</taxon>
        <taxon>Stipodae</taxon>
        <taxon>Brachypodieae</taxon>
        <taxon>Brachypodium</taxon>
    </lineage>
</organism>
<evidence type="ECO:0000313" key="2">
    <source>
        <dbReference type="EMBL" id="PNT67884.1"/>
    </source>
</evidence>
<evidence type="ECO:0000256" key="1">
    <source>
        <dbReference type="SAM" id="MobiDB-lite"/>
    </source>
</evidence>
<dbReference type="PANTHER" id="PTHR33207">
    <property type="entry name" value="F-BOX DOMAIN CONTAINING PROTEIN-RELATED"/>
    <property type="match status" value="1"/>
</dbReference>
<dbReference type="Proteomes" id="UP000008810">
    <property type="component" value="Chromosome 3"/>
</dbReference>
<sequence length="230" mass="25841">MTRDEVPFRATRRSRQPRRHREGKEEGYGAGWRRDEEIKGGKEETGSEREGTRGRRGVHGKECGNSSTREAGTDEHQRVFSPLLHDKGLVRAALACRAFLHAVRSSAALRRRFRALHPSPFLGLFIAYVFPLRLRSADLFLTRLPEDNNGPSPGQEMPPVHAGTGSPVAAPHELHIHCLLREEDQGSFRAVCACHRKSRERAVRVAVVSSETREREILPWMGTVKPESEG</sequence>
<feature type="compositionally biased region" description="Basic and acidic residues" evidence="1">
    <location>
        <begin position="22"/>
        <end position="53"/>
    </location>
</feature>
<name>A0A2K2D0T0_BRADI</name>
<dbReference type="STRING" id="15368.A0A2K2D0T0"/>
<gene>
    <name evidence="2" type="ORF">BRADI_3g33312v3</name>
</gene>
<keyword evidence="4" id="KW-1185">Reference proteome</keyword>
<proteinExistence type="predicted"/>
<accession>A0A2K2D0T0</accession>
<dbReference type="EMBL" id="CM000882">
    <property type="protein sequence ID" value="PNT67884.1"/>
    <property type="molecule type" value="Genomic_DNA"/>
</dbReference>
<evidence type="ECO:0000313" key="4">
    <source>
        <dbReference type="Proteomes" id="UP000008810"/>
    </source>
</evidence>
<reference evidence="3" key="3">
    <citation type="submission" date="2018-08" db="UniProtKB">
        <authorList>
            <consortium name="EnsemblPlants"/>
        </authorList>
    </citation>
    <scope>IDENTIFICATION</scope>
    <source>
        <strain evidence="3">cv. Bd21</strain>
    </source>
</reference>